<keyword evidence="4" id="KW-0472">Membrane</keyword>
<dbReference type="Proteomes" id="UP000216352">
    <property type="component" value="Unassembled WGS sequence"/>
</dbReference>
<evidence type="ECO:0000256" key="3">
    <source>
        <dbReference type="SAM" id="MobiDB-lite"/>
    </source>
</evidence>
<sequence length="319" mass="34759">MALEPPTPGSFPVPQENEPVKRRAVFSSSFAALESHHALSPDEAPVTPRRRRRAHEDSLQLIDNLVNRSVDPMFSDSRLVRGQQSKVTVWFNRCVVFLICIVVGMAGSVFVQQLHTDPRKAVRQSLASQLQERTTQIESLTTEVEELRSEVDEQSKSLSGTVKSQTALQDEMVNGQSAVEGEGIVLTLADPIAATQSGSDTASGHIRVVTDLDLQNLVSLLFQNGAEAIAINGNRLGVQTSIRIAGGHILIGTTAVESPYTIEAIGDKDALDEAMSQENQQELYETFAQAGMTFQVRKSNSITLKAAVTSEVSYARRNE</sequence>
<protein>
    <recommendedName>
        <fullName evidence="7">DUF881 domain-containing protein</fullName>
    </recommendedName>
</protein>
<dbReference type="Gene3D" id="3.30.70.1880">
    <property type="entry name" value="Protein of unknown function DUF881"/>
    <property type="match status" value="1"/>
</dbReference>
<comment type="caution">
    <text evidence="5">The sequence shown here is derived from an EMBL/GenBank/DDBJ whole genome shotgun (WGS) entry which is preliminary data.</text>
</comment>
<keyword evidence="2" id="KW-0175">Coiled coil</keyword>
<proteinExistence type="inferred from homology"/>
<dbReference type="GO" id="GO:0005886">
    <property type="term" value="C:plasma membrane"/>
    <property type="evidence" value="ECO:0007669"/>
    <property type="project" value="TreeGrafter"/>
</dbReference>
<evidence type="ECO:0000256" key="1">
    <source>
        <dbReference type="ARBA" id="ARBA00009108"/>
    </source>
</evidence>
<keyword evidence="4" id="KW-1133">Transmembrane helix</keyword>
<gene>
    <name evidence="5" type="ORF">BLEM_2131</name>
</gene>
<evidence type="ECO:0000256" key="2">
    <source>
        <dbReference type="SAM" id="Coils"/>
    </source>
</evidence>
<evidence type="ECO:0000256" key="4">
    <source>
        <dbReference type="SAM" id="Phobius"/>
    </source>
</evidence>
<feature type="region of interest" description="Disordered" evidence="3">
    <location>
        <begin position="34"/>
        <end position="54"/>
    </location>
</feature>
<keyword evidence="6" id="KW-1185">Reference proteome</keyword>
<keyword evidence="4" id="KW-0812">Transmembrane</keyword>
<organism evidence="5 6">
    <name type="scientific">Bifidobacterium lemurum</name>
    <dbReference type="NCBI Taxonomy" id="1603886"/>
    <lineage>
        <taxon>Bacteria</taxon>
        <taxon>Bacillati</taxon>
        <taxon>Actinomycetota</taxon>
        <taxon>Actinomycetes</taxon>
        <taxon>Bifidobacteriales</taxon>
        <taxon>Bifidobacteriaceae</taxon>
        <taxon>Bifidobacterium</taxon>
    </lineage>
</organism>
<dbReference type="STRING" id="1603886.GCA_001895165_01478"/>
<dbReference type="RefSeq" id="WP_072726080.1">
    <property type="nucleotide sequence ID" value="NZ_BDIS01000019.1"/>
</dbReference>
<evidence type="ECO:0000313" key="5">
    <source>
        <dbReference type="EMBL" id="OZG59956.1"/>
    </source>
</evidence>
<dbReference type="EMBL" id="MWWX01000019">
    <property type="protein sequence ID" value="OZG59956.1"/>
    <property type="molecule type" value="Genomic_DNA"/>
</dbReference>
<dbReference type="Pfam" id="PF05949">
    <property type="entry name" value="DUF881"/>
    <property type="match status" value="1"/>
</dbReference>
<dbReference type="InterPro" id="IPR010273">
    <property type="entry name" value="DUF881"/>
</dbReference>
<reference evidence="5 6" key="1">
    <citation type="journal article" date="2017" name="BMC Genomics">
        <title>Comparative genomic and phylogenomic analyses of the Bifidobacteriaceae family.</title>
        <authorList>
            <person name="Lugli G.A."/>
            <person name="Milani C."/>
            <person name="Turroni F."/>
            <person name="Duranti S."/>
            <person name="Mancabelli L."/>
            <person name="Mangifesta M."/>
            <person name="Ferrario C."/>
            <person name="Modesto M."/>
            <person name="Mattarelli P."/>
            <person name="Jiri K."/>
            <person name="van Sinderen D."/>
            <person name="Ventura M."/>
        </authorList>
    </citation>
    <scope>NUCLEOTIDE SEQUENCE [LARGE SCALE GENOMIC DNA]</scope>
    <source>
        <strain evidence="5 6">DSM 28807</strain>
    </source>
</reference>
<evidence type="ECO:0008006" key="7">
    <source>
        <dbReference type="Google" id="ProtNLM"/>
    </source>
</evidence>
<evidence type="ECO:0000313" key="6">
    <source>
        <dbReference type="Proteomes" id="UP000216352"/>
    </source>
</evidence>
<dbReference type="PANTHER" id="PTHR37313">
    <property type="entry name" value="UPF0749 PROTEIN RV1825"/>
    <property type="match status" value="1"/>
</dbReference>
<name>A0A261FMB6_9BIFI</name>
<dbReference type="OrthoDB" id="3218134at2"/>
<comment type="similarity">
    <text evidence="1">Belongs to the UPF0749 family.</text>
</comment>
<accession>A0A261FMB6</accession>
<dbReference type="AlphaFoldDB" id="A0A261FMB6"/>
<feature type="transmembrane region" description="Helical" evidence="4">
    <location>
        <begin position="90"/>
        <end position="111"/>
    </location>
</feature>
<dbReference type="PANTHER" id="PTHR37313:SF1">
    <property type="entry name" value="UPF0749 PROTEIN RV1823"/>
    <property type="match status" value="1"/>
</dbReference>
<feature type="coiled-coil region" evidence="2">
    <location>
        <begin position="130"/>
        <end position="157"/>
    </location>
</feature>